<dbReference type="PANTHER" id="PTHR30537:SF5">
    <property type="entry name" value="HTH-TYPE TRANSCRIPTIONAL ACTIVATOR TTDR-RELATED"/>
    <property type="match status" value="1"/>
</dbReference>
<evidence type="ECO:0000256" key="1">
    <source>
        <dbReference type="ARBA" id="ARBA00009437"/>
    </source>
</evidence>
<evidence type="ECO:0000256" key="2">
    <source>
        <dbReference type="ARBA" id="ARBA00023015"/>
    </source>
</evidence>
<dbReference type="RefSeq" id="WP_086471773.1">
    <property type="nucleotide sequence ID" value="NZ_FXWK01000002.1"/>
</dbReference>
<dbReference type="Pfam" id="PF03466">
    <property type="entry name" value="LysR_substrate"/>
    <property type="match status" value="1"/>
</dbReference>
<sequence length="325" mass="37014">MRDINLKGTLYFEGVARLGSVTKAASELGVSPSAVSQQIVALEAQFGVKLFKREKRRLVLTIDGDRLYQTTSQAFGALRNVRNAISRQKEVRNLSIRVSPSFGVRWLGPRMASFSNANPEWNLRVDATPDFTYFDTEAIDLDLRYGHGGWSGLSVTCIMNDLVMPMCSPEYLAELRAHSDDIGQQLQKARLIDSVKMLFRWDLWLAYHRITLDAVQYPFRFDRSTMSIELAKQGGGIALDSVNLCLPELQRGELVPFCPQFEVIHFPAYWLVCPQRHLNRRIVNLFAEWITRQCRLHELNVHDYLHGAGCFFEDPTELNVMSSAP</sequence>
<accession>A0A1Y6GEC5</accession>
<dbReference type="Gene3D" id="3.40.190.10">
    <property type="entry name" value="Periplasmic binding protein-like II"/>
    <property type="match status" value="2"/>
</dbReference>
<dbReference type="InterPro" id="IPR000847">
    <property type="entry name" value="LysR_HTH_N"/>
</dbReference>
<dbReference type="SUPFAM" id="SSF53850">
    <property type="entry name" value="Periplasmic binding protein-like II"/>
    <property type="match status" value="1"/>
</dbReference>
<dbReference type="InterPro" id="IPR036390">
    <property type="entry name" value="WH_DNA-bd_sf"/>
</dbReference>
<dbReference type="EMBL" id="FXWK01000002">
    <property type="protein sequence ID" value="SMQ86170.1"/>
    <property type="molecule type" value="Genomic_DNA"/>
</dbReference>
<dbReference type="Proteomes" id="UP000194474">
    <property type="component" value="Unassembled WGS sequence"/>
</dbReference>
<dbReference type="FunFam" id="1.10.10.10:FF:000001">
    <property type="entry name" value="LysR family transcriptional regulator"/>
    <property type="match status" value="1"/>
</dbReference>
<feature type="domain" description="HTH lysR-type" evidence="5">
    <location>
        <begin position="11"/>
        <end position="61"/>
    </location>
</feature>
<dbReference type="Pfam" id="PF00126">
    <property type="entry name" value="HTH_1"/>
    <property type="match status" value="1"/>
</dbReference>
<gene>
    <name evidence="6" type="ORF">SAMN06295905_3472</name>
</gene>
<dbReference type="InterPro" id="IPR058163">
    <property type="entry name" value="LysR-type_TF_proteobact-type"/>
</dbReference>
<dbReference type="GO" id="GO:0003677">
    <property type="term" value="F:DNA binding"/>
    <property type="evidence" value="ECO:0007669"/>
    <property type="project" value="UniProtKB-KW"/>
</dbReference>
<dbReference type="GO" id="GO:0003700">
    <property type="term" value="F:DNA-binding transcription factor activity"/>
    <property type="evidence" value="ECO:0007669"/>
    <property type="project" value="InterPro"/>
</dbReference>
<dbReference type="OrthoDB" id="9807765at2"/>
<evidence type="ECO:0000256" key="3">
    <source>
        <dbReference type="ARBA" id="ARBA00023125"/>
    </source>
</evidence>
<dbReference type="PROSITE" id="PS50931">
    <property type="entry name" value="HTH_LYSR"/>
    <property type="match status" value="1"/>
</dbReference>
<name>A0A1Y6GEC5_9HYPH</name>
<proteinExistence type="inferred from homology"/>
<keyword evidence="7" id="KW-1185">Reference proteome</keyword>
<evidence type="ECO:0000259" key="5">
    <source>
        <dbReference type="PROSITE" id="PS50931"/>
    </source>
</evidence>
<organism evidence="6 7">
    <name type="scientific">Devosia lucknowensis</name>
    <dbReference type="NCBI Taxonomy" id="1096929"/>
    <lineage>
        <taxon>Bacteria</taxon>
        <taxon>Pseudomonadati</taxon>
        <taxon>Pseudomonadota</taxon>
        <taxon>Alphaproteobacteria</taxon>
        <taxon>Hyphomicrobiales</taxon>
        <taxon>Devosiaceae</taxon>
        <taxon>Devosia</taxon>
    </lineage>
</organism>
<dbReference type="SUPFAM" id="SSF46785">
    <property type="entry name" value="Winged helix' DNA-binding domain"/>
    <property type="match status" value="1"/>
</dbReference>
<dbReference type="InterPro" id="IPR005119">
    <property type="entry name" value="LysR_subst-bd"/>
</dbReference>
<evidence type="ECO:0000313" key="6">
    <source>
        <dbReference type="EMBL" id="SMQ86170.1"/>
    </source>
</evidence>
<keyword evidence="2" id="KW-0805">Transcription regulation</keyword>
<protein>
    <submittedName>
        <fullName evidence="6">DNA-binding transcriptional regulator, LysR family</fullName>
    </submittedName>
</protein>
<keyword evidence="4" id="KW-0804">Transcription</keyword>
<keyword evidence="3 6" id="KW-0238">DNA-binding</keyword>
<dbReference type="PRINTS" id="PR00039">
    <property type="entry name" value="HTHLYSR"/>
</dbReference>
<evidence type="ECO:0000313" key="7">
    <source>
        <dbReference type="Proteomes" id="UP000194474"/>
    </source>
</evidence>
<dbReference type="PANTHER" id="PTHR30537">
    <property type="entry name" value="HTH-TYPE TRANSCRIPTIONAL REGULATOR"/>
    <property type="match status" value="1"/>
</dbReference>
<dbReference type="InterPro" id="IPR036388">
    <property type="entry name" value="WH-like_DNA-bd_sf"/>
</dbReference>
<dbReference type="Gene3D" id="1.10.10.10">
    <property type="entry name" value="Winged helix-like DNA-binding domain superfamily/Winged helix DNA-binding domain"/>
    <property type="match status" value="1"/>
</dbReference>
<evidence type="ECO:0000256" key="4">
    <source>
        <dbReference type="ARBA" id="ARBA00023163"/>
    </source>
</evidence>
<reference evidence="7" key="1">
    <citation type="submission" date="2017-04" db="EMBL/GenBank/DDBJ databases">
        <authorList>
            <person name="Varghese N."/>
            <person name="Submissions S."/>
        </authorList>
    </citation>
    <scope>NUCLEOTIDE SEQUENCE [LARGE SCALE GENOMIC DNA]</scope>
</reference>
<dbReference type="AlphaFoldDB" id="A0A1Y6GEC5"/>
<dbReference type="CDD" id="cd08432">
    <property type="entry name" value="PBP2_GcdR_TrpI_HvrB_AmpR_like"/>
    <property type="match status" value="1"/>
</dbReference>
<comment type="similarity">
    <text evidence="1">Belongs to the LysR transcriptional regulatory family.</text>
</comment>